<feature type="non-terminal residue" evidence="1">
    <location>
        <position position="1"/>
    </location>
</feature>
<proteinExistence type="predicted"/>
<keyword evidence="2" id="KW-1185">Reference proteome</keyword>
<dbReference type="SUPFAM" id="SSF55486">
    <property type="entry name" value="Metalloproteases ('zincins'), catalytic domain"/>
    <property type="match status" value="1"/>
</dbReference>
<name>A0A699ZU12_HAELA</name>
<dbReference type="EMBL" id="BLLF01003049">
    <property type="protein sequence ID" value="GFH26183.1"/>
    <property type="molecule type" value="Genomic_DNA"/>
</dbReference>
<organism evidence="1 2">
    <name type="scientific">Haematococcus lacustris</name>
    <name type="common">Green alga</name>
    <name type="synonym">Haematococcus pluvialis</name>
    <dbReference type="NCBI Taxonomy" id="44745"/>
    <lineage>
        <taxon>Eukaryota</taxon>
        <taxon>Viridiplantae</taxon>
        <taxon>Chlorophyta</taxon>
        <taxon>core chlorophytes</taxon>
        <taxon>Chlorophyceae</taxon>
        <taxon>CS clade</taxon>
        <taxon>Chlamydomonadales</taxon>
        <taxon>Haematococcaceae</taxon>
        <taxon>Haematococcus</taxon>
    </lineage>
</organism>
<evidence type="ECO:0008006" key="3">
    <source>
        <dbReference type="Google" id="ProtNLM"/>
    </source>
</evidence>
<dbReference type="AlphaFoldDB" id="A0A699ZU12"/>
<sequence length="54" mass="5828">MGTDTDQLVAVLVHEVIHALGFTSSLYSLYINPATNQELPINNVVKTATVDGKQ</sequence>
<gene>
    <name evidence="1" type="ORF">HaLaN_24289</name>
</gene>
<comment type="caution">
    <text evidence="1">The sequence shown here is derived from an EMBL/GenBank/DDBJ whole genome shotgun (WGS) entry which is preliminary data.</text>
</comment>
<dbReference type="Proteomes" id="UP000485058">
    <property type="component" value="Unassembled WGS sequence"/>
</dbReference>
<evidence type="ECO:0000313" key="2">
    <source>
        <dbReference type="Proteomes" id="UP000485058"/>
    </source>
</evidence>
<reference evidence="1 2" key="1">
    <citation type="submission" date="2020-02" db="EMBL/GenBank/DDBJ databases">
        <title>Draft genome sequence of Haematococcus lacustris strain NIES-144.</title>
        <authorList>
            <person name="Morimoto D."/>
            <person name="Nakagawa S."/>
            <person name="Yoshida T."/>
            <person name="Sawayama S."/>
        </authorList>
    </citation>
    <scope>NUCLEOTIDE SEQUENCE [LARGE SCALE GENOMIC DNA]</scope>
    <source>
        <strain evidence="1 2">NIES-144</strain>
    </source>
</reference>
<protein>
    <recommendedName>
        <fullName evidence="3">Leishmanolysin-like peptidase</fullName>
    </recommendedName>
</protein>
<accession>A0A699ZU12</accession>
<evidence type="ECO:0000313" key="1">
    <source>
        <dbReference type="EMBL" id="GFH26183.1"/>
    </source>
</evidence>